<dbReference type="Proteomes" id="UP000824596">
    <property type="component" value="Unassembled WGS sequence"/>
</dbReference>
<dbReference type="PANTHER" id="PTHR34071:SF2">
    <property type="entry name" value="FLAVIN-NUCLEOTIDE-BINDING PROTEIN"/>
    <property type="match status" value="1"/>
</dbReference>
<feature type="region of interest" description="Disordered" evidence="1">
    <location>
        <begin position="1"/>
        <end position="37"/>
    </location>
</feature>
<comment type="caution">
    <text evidence="2">The sequence shown here is derived from an EMBL/GenBank/DDBJ whole genome shotgun (WGS) entry which is preliminary data.</text>
</comment>
<evidence type="ECO:0000256" key="1">
    <source>
        <dbReference type="SAM" id="MobiDB-lite"/>
    </source>
</evidence>
<dbReference type="RefSeq" id="XP_044716197.1">
    <property type="nucleotide sequence ID" value="XM_044868842.1"/>
</dbReference>
<protein>
    <submittedName>
        <fullName evidence="2">Pyridoxamine 5'-phosphate oxidase domain-containing protein</fullName>
    </submittedName>
</protein>
<accession>A0A9P8SE78</accession>
<dbReference type="PANTHER" id="PTHR34071">
    <property type="entry name" value="5-NITROIMIDAZOLE ANTIBIOTICS RESISTANCE PROTEIN, NIMA-FAMILY-RELATED PROTEIN-RELATED"/>
    <property type="match status" value="1"/>
</dbReference>
<dbReference type="GeneID" id="68359500"/>
<name>A0A9P8SE78_9HYPO</name>
<dbReference type="SUPFAM" id="SSF50475">
    <property type="entry name" value="FMN-binding split barrel"/>
    <property type="match status" value="1"/>
</dbReference>
<evidence type="ECO:0000313" key="2">
    <source>
        <dbReference type="EMBL" id="KAH0958684.1"/>
    </source>
</evidence>
<dbReference type="AlphaFoldDB" id="A0A9P8SE78"/>
<organism evidence="2 3">
    <name type="scientific">Hirsutella rhossiliensis</name>
    <dbReference type="NCBI Taxonomy" id="111463"/>
    <lineage>
        <taxon>Eukaryota</taxon>
        <taxon>Fungi</taxon>
        <taxon>Dikarya</taxon>
        <taxon>Ascomycota</taxon>
        <taxon>Pezizomycotina</taxon>
        <taxon>Sordariomycetes</taxon>
        <taxon>Hypocreomycetidae</taxon>
        <taxon>Hypocreales</taxon>
        <taxon>Ophiocordycipitaceae</taxon>
        <taxon>Hirsutella</taxon>
    </lineage>
</organism>
<reference evidence="2" key="1">
    <citation type="submission" date="2021-09" db="EMBL/GenBank/DDBJ databases">
        <title>A high-quality genome of the endoparasitic fungus Hirsutella rhossiliensis with a comparison of Hirsutella genomes reveals transposable elements contributing to genome size variation.</title>
        <authorList>
            <person name="Lin R."/>
            <person name="Jiao Y."/>
            <person name="Sun X."/>
            <person name="Ling J."/>
            <person name="Xie B."/>
            <person name="Cheng X."/>
        </authorList>
    </citation>
    <scope>NUCLEOTIDE SEQUENCE</scope>
    <source>
        <strain evidence="2">HR02</strain>
    </source>
</reference>
<dbReference type="OrthoDB" id="444432at2759"/>
<keyword evidence="3" id="KW-1185">Reference proteome</keyword>
<feature type="compositionally biased region" description="Basic and acidic residues" evidence="1">
    <location>
        <begin position="1"/>
        <end position="14"/>
    </location>
</feature>
<proteinExistence type="predicted"/>
<dbReference type="Gene3D" id="2.30.110.10">
    <property type="entry name" value="Electron Transport, Fmn-binding Protein, Chain A"/>
    <property type="match status" value="1"/>
</dbReference>
<gene>
    <name evidence="2" type="ORF">HRG_10371</name>
</gene>
<sequence>MGRYELEHPKDTVNLKRHGERASSTPLRSFMSSSTTTPGSPFPVILPMINHMDSFDRPSAPLGGPLDFYLHGCVSARMFNASRFAGMPVCVAASHVDGLLQLQLPFGRALRPRVLVESEEERLYAMELVMNSPIPSPHNRVELPQYASAFCDGFAKDNRENSIAATRK</sequence>
<dbReference type="EMBL" id="JAIZPD010000015">
    <property type="protein sequence ID" value="KAH0958684.1"/>
    <property type="molecule type" value="Genomic_DNA"/>
</dbReference>
<dbReference type="InterPro" id="IPR012349">
    <property type="entry name" value="Split_barrel_FMN-bd"/>
</dbReference>
<evidence type="ECO:0000313" key="3">
    <source>
        <dbReference type="Proteomes" id="UP000824596"/>
    </source>
</evidence>